<reference evidence="3 4" key="1">
    <citation type="submission" date="2017-12" db="EMBL/GenBank/DDBJ databases">
        <title>Confluentibacter flavum sp. nov., isolated from the saline lake.</title>
        <authorList>
            <person name="Yu L."/>
        </authorList>
    </citation>
    <scope>NUCLEOTIDE SEQUENCE [LARGE SCALE GENOMIC DNA]</scope>
    <source>
        <strain evidence="3 4">3B</strain>
    </source>
</reference>
<gene>
    <name evidence="3" type="ORF">CSW08_17380</name>
</gene>
<accession>A0A2N3HGA8</accession>
<dbReference type="Proteomes" id="UP000233435">
    <property type="component" value="Unassembled WGS sequence"/>
</dbReference>
<dbReference type="Pfam" id="PF08450">
    <property type="entry name" value="SGL"/>
    <property type="match status" value="1"/>
</dbReference>
<keyword evidence="1" id="KW-0378">Hydrolase</keyword>
<evidence type="ECO:0000313" key="4">
    <source>
        <dbReference type="Proteomes" id="UP000233435"/>
    </source>
</evidence>
<dbReference type="GO" id="GO:0016787">
    <property type="term" value="F:hydrolase activity"/>
    <property type="evidence" value="ECO:0007669"/>
    <property type="project" value="UniProtKB-KW"/>
</dbReference>
<protein>
    <submittedName>
        <fullName evidence="3">Gluconolactonase</fullName>
    </submittedName>
</protein>
<comment type="caution">
    <text evidence="3">The sequence shown here is derived from an EMBL/GenBank/DDBJ whole genome shotgun (WGS) entry which is preliminary data.</text>
</comment>
<dbReference type="EMBL" id="PJEO01000056">
    <property type="protein sequence ID" value="PKQ43828.1"/>
    <property type="molecule type" value="Genomic_DNA"/>
</dbReference>
<sequence>MTKLKFAILIASSLLLNCFSQSEKKESIIAPNATLELVTSDYEFAFTEGPIADKKGRVYFTDQPKNKIYIWDEKKGVSLYTEDAKRANGLFFNAKWELFACAEEDNQIGYFDKKKNFHVIFEDYDGKHLNGPNDLWIAPNQGIYFTDPYWPRPFWTKDHKEVQDTKGVYYINPKGETIRVINDYRIPNGIIGTPDGKTLYVADMGARETFRYNIQPDGSLTNKTPFVKYGSDGMTIDNKGNVYLTTSNKVMVFNPQGELLEEIVVPEAPTNVCFGGKKRNILFITSRTTNYTLKMNVKGVDKV</sequence>
<dbReference type="InterPro" id="IPR051262">
    <property type="entry name" value="SMP-30/CGR1_Lactonase"/>
</dbReference>
<evidence type="ECO:0000256" key="1">
    <source>
        <dbReference type="ARBA" id="ARBA00022801"/>
    </source>
</evidence>
<dbReference type="RefSeq" id="WP_106661241.1">
    <property type="nucleotide sequence ID" value="NZ_PJEO01000056.1"/>
</dbReference>
<name>A0A2N3HGA8_9FLAO</name>
<dbReference type="AlphaFoldDB" id="A0A2N3HGA8"/>
<keyword evidence="4" id="KW-1185">Reference proteome</keyword>
<dbReference type="Gene3D" id="2.120.10.30">
    <property type="entry name" value="TolB, C-terminal domain"/>
    <property type="match status" value="1"/>
</dbReference>
<organism evidence="3 4">
    <name type="scientific">Confluentibacter flavum</name>
    <dbReference type="NCBI Taxonomy" id="1909700"/>
    <lineage>
        <taxon>Bacteria</taxon>
        <taxon>Pseudomonadati</taxon>
        <taxon>Bacteroidota</taxon>
        <taxon>Flavobacteriia</taxon>
        <taxon>Flavobacteriales</taxon>
        <taxon>Flavobacteriaceae</taxon>
        <taxon>Confluentibacter</taxon>
    </lineage>
</organism>
<dbReference type="OrthoDB" id="241638at2"/>
<evidence type="ECO:0000259" key="2">
    <source>
        <dbReference type="Pfam" id="PF08450"/>
    </source>
</evidence>
<dbReference type="InterPro" id="IPR011042">
    <property type="entry name" value="6-blade_b-propeller_TolB-like"/>
</dbReference>
<proteinExistence type="predicted"/>
<evidence type="ECO:0000313" key="3">
    <source>
        <dbReference type="EMBL" id="PKQ43828.1"/>
    </source>
</evidence>
<dbReference type="PANTHER" id="PTHR47572:SF4">
    <property type="entry name" value="LACTONASE DRP35"/>
    <property type="match status" value="1"/>
</dbReference>
<dbReference type="InterPro" id="IPR013658">
    <property type="entry name" value="SGL"/>
</dbReference>
<feature type="domain" description="SMP-30/Gluconolactonase/LRE-like region" evidence="2">
    <location>
        <begin position="46"/>
        <end position="287"/>
    </location>
</feature>
<dbReference type="SUPFAM" id="SSF63829">
    <property type="entry name" value="Calcium-dependent phosphotriesterase"/>
    <property type="match status" value="1"/>
</dbReference>
<dbReference type="PANTHER" id="PTHR47572">
    <property type="entry name" value="LIPOPROTEIN-RELATED"/>
    <property type="match status" value="1"/>
</dbReference>